<feature type="domain" description="Peptidase M28" evidence="10">
    <location>
        <begin position="170"/>
        <end position="367"/>
    </location>
</feature>
<dbReference type="PANTHER" id="PTHR12147:SF56">
    <property type="entry name" value="AMINOPEPTIDASE YDR415C-RELATED"/>
    <property type="match status" value="1"/>
</dbReference>
<dbReference type="GO" id="GO:0004177">
    <property type="term" value="F:aminopeptidase activity"/>
    <property type="evidence" value="ECO:0007669"/>
    <property type="project" value="UniProtKB-KW"/>
</dbReference>
<feature type="signal peptide" evidence="9">
    <location>
        <begin position="1"/>
        <end position="18"/>
    </location>
</feature>
<dbReference type="Gene3D" id="3.40.630.10">
    <property type="entry name" value="Zn peptidases"/>
    <property type="match status" value="1"/>
</dbReference>
<evidence type="ECO:0000256" key="6">
    <source>
        <dbReference type="ARBA" id="ARBA00022801"/>
    </source>
</evidence>
<dbReference type="EC" id="3.4.-.-" evidence="9"/>
<dbReference type="Proteomes" id="UP001221142">
    <property type="component" value="Unassembled WGS sequence"/>
</dbReference>
<keyword evidence="4 9" id="KW-0479">Metal-binding</keyword>
<evidence type="ECO:0000256" key="7">
    <source>
        <dbReference type="ARBA" id="ARBA00022833"/>
    </source>
</evidence>
<dbReference type="InterPro" id="IPR007484">
    <property type="entry name" value="Peptidase_M28"/>
</dbReference>
<evidence type="ECO:0000256" key="9">
    <source>
        <dbReference type="RuleBase" id="RU361240"/>
    </source>
</evidence>
<proteinExistence type="inferred from homology"/>
<dbReference type="SUPFAM" id="SSF53187">
    <property type="entry name" value="Zn-dependent exopeptidases"/>
    <property type="match status" value="1"/>
</dbReference>
<dbReference type="GO" id="GO:0008235">
    <property type="term" value="F:metalloexopeptidase activity"/>
    <property type="evidence" value="ECO:0007669"/>
    <property type="project" value="InterPro"/>
</dbReference>
<comment type="similarity">
    <text evidence="8">Belongs to the peptidase M28 family. M28E subfamily.</text>
</comment>
<dbReference type="PANTHER" id="PTHR12147">
    <property type="entry name" value="METALLOPEPTIDASE M28 FAMILY MEMBER"/>
    <property type="match status" value="1"/>
</dbReference>
<keyword evidence="7 9" id="KW-0862">Zinc</keyword>
<evidence type="ECO:0000256" key="1">
    <source>
        <dbReference type="ARBA" id="ARBA00001947"/>
    </source>
</evidence>
<keyword evidence="12" id="KW-1185">Reference proteome</keyword>
<evidence type="ECO:0000256" key="2">
    <source>
        <dbReference type="ARBA" id="ARBA00022438"/>
    </source>
</evidence>
<dbReference type="EMBL" id="JARKIF010000007">
    <property type="protein sequence ID" value="KAJ7634574.1"/>
    <property type="molecule type" value="Genomic_DNA"/>
</dbReference>
<evidence type="ECO:0000256" key="8">
    <source>
        <dbReference type="ARBA" id="ARBA00043962"/>
    </source>
</evidence>
<evidence type="ECO:0000259" key="10">
    <source>
        <dbReference type="Pfam" id="PF04389"/>
    </source>
</evidence>
<dbReference type="AlphaFoldDB" id="A0AAD7BYS9"/>
<reference evidence="11" key="1">
    <citation type="submission" date="2023-03" db="EMBL/GenBank/DDBJ databases">
        <title>Massive genome expansion in bonnet fungi (Mycena s.s.) driven by repeated elements and novel gene families across ecological guilds.</title>
        <authorList>
            <consortium name="Lawrence Berkeley National Laboratory"/>
            <person name="Harder C.B."/>
            <person name="Miyauchi S."/>
            <person name="Viragh M."/>
            <person name="Kuo A."/>
            <person name="Thoen E."/>
            <person name="Andreopoulos B."/>
            <person name="Lu D."/>
            <person name="Skrede I."/>
            <person name="Drula E."/>
            <person name="Henrissat B."/>
            <person name="Morin E."/>
            <person name="Kohler A."/>
            <person name="Barry K."/>
            <person name="LaButti K."/>
            <person name="Morin E."/>
            <person name="Salamov A."/>
            <person name="Lipzen A."/>
            <person name="Mereny Z."/>
            <person name="Hegedus B."/>
            <person name="Baldrian P."/>
            <person name="Stursova M."/>
            <person name="Weitz H."/>
            <person name="Taylor A."/>
            <person name="Grigoriev I.V."/>
            <person name="Nagy L.G."/>
            <person name="Martin F."/>
            <person name="Kauserud H."/>
        </authorList>
    </citation>
    <scope>NUCLEOTIDE SEQUENCE</scope>
    <source>
        <strain evidence="11">9284</strain>
    </source>
</reference>
<evidence type="ECO:0000256" key="5">
    <source>
        <dbReference type="ARBA" id="ARBA00022729"/>
    </source>
</evidence>
<keyword evidence="6 9" id="KW-0378">Hydrolase</keyword>
<name>A0AAD7BYS9_9AGAR</name>
<dbReference type="GO" id="GO:0046872">
    <property type="term" value="F:metal ion binding"/>
    <property type="evidence" value="ECO:0007669"/>
    <property type="project" value="UniProtKB-KW"/>
</dbReference>
<dbReference type="Pfam" id="PF04389">
    <property type="entry name" value="Peptidase_M28"/>
    <property type="match status" value="1"/>
</dbReference>
<keyword evidence="3 9" id="KW-0645">Protease</keyword>
<evidence type="ECO:0000313" key="11">
    <source>
        <dbReference type="EMBL" id="KAJ7634574.1"/>
    </source>
</evidence>
<evidence type="ECO:0000313" key="12">
    <source>
        <dbReference type="Proteomes" id="UP001221142"/>
    </source>
</evidence>
<evidence type="ECO:0000256" key="4">
    <source>
        <dbReference type="ARBA" id="ARBA00022723"/>
    </source>
</evidence>
<dbReference type="InterPro" id="IPR045175">
    <property type="entry name" value="M28_fam"/>
</dbReference>
<accession>A0AAD7BYS9</accession>
<comment type="cofactor">
    <cofactor evidence="1">
        <name>Zn(2+)</name>
        <dbReference type="ChEBI" id="CHEBI:29105"/>
    </cofactor>
</comment>
<gene>
    <name evidence="11" type="ORF">FB45DRAFT_469638</name>
</gene>
<keyword evidence="5 9" id="KW-0732">Signal</keyword>
<protein>
    <recommendedName>
        <fullName evidence="9">Peptide hydrolase</fullName>
        <ecNumber evidence="9">3.4.-.-</ecNumber>
    </recommendedName>
</protein>
<keyword evidence="2" id="KW-0031">Aminopeptidase</keyword>
<evidence type="ECO:0000256" key="3">
    <source>
        <dbReference type="ARBA" id="ARBA00022670"/>
    </source>
</evidence>
<dbReference type="GO" id="GO:0006508">
    <property type="term" value="P:proteolysis"/>
    <property type="evidence" value="ECO:0007669"/>
    <property type="project" value="UniProtKB-KW"/>
</dbReference>
<organism evidence="11 12">
    <name type="scientific">Roridomyces roridus</name>
    <dbReference type="NCBI Taxonomy" id="1738132"/>
    <lineage>
        <taxon>Eukaryota</taxon>
        <taxon>Fungi</taxon>
        <taxon>Dikarya</taxon>
        <taxon>Basidiomycota</taxon>
        <taxon>Agaricomycotina</taxon>
        <taxon>Agaricomycetes</taxon>
        <taxon>Agaricomycetidae</taxon>
        <taxon>Agaricales</taxon>
        <taxon>Marasmiineae</taxon>
        <taxon>Mycenaceae</taxon>
        <taxon>Roridomyces</taxon>
    </lineage>
</organism>
<feature type="chain" id="PRO_5041779455" description="Peptide hydrolase" evidence="9">
    <location>
        <begin position="19"/>
        <end position="384"/>
    </location>
</feature>
<sequence>MRLLAFTLTLALAAFTKAQNDQVPFETSQGLSFDSNALRLVEFIPTDGTAEQQWMTEAEKLELKAQGLDFMDITDTPHLGTSPKQHFSYPPPNSTLVKPVFPHLTTAELKANLWHLTSYHNRAWNSDTGKESSEWLFVKILTYTAELASEELKALIDIEAVQHPFKQISIIARITPPGAVDSDPVTILGAHIDSLNYANFSARAPGAGDDGSGTVTILEAFRGLLVANYIPTSPLEFHFYAGEEGGLRGSLAIASRYEAEEKVVRGMIQFDMTAWLKAGTREEIAVIGTLTDTALSDLLVLLIDRYIEIPWVRDVYPGRAGSDHMSWTRAGYQSCHPLEGQFRNTNPHIHTVDDRIDVSPEFSFDHMLHFSKVAVAFAIEMTSY</sequence>
<comment type="caution">
    <text evidence="11">The sequence shown here is derived from an EMBL/GenBank/DDBJ whole genome shotgun (WGS) entry which is preliminary data.</text>
</comment>